<dbReference type="InterPro" id="IPR036116">
    <property type="entry name" value="FN3_sf"/>
</dbReference>
<feature type="domain" description="Ig-like" evidence="4">
    <location>
        <begin position="330"/>
        <end position="412"/>
    </location>
</feature>
<dbReference type="InterPro" id="IPR003599">
    <property type="entry name" value="Ig_sub"/>
</dbReference>
<feature type="domain" description="Fibronectin type-III" evidence="5">
    <location>
        <begin position="533"/>
        <end position="623"/>
    </location>
</feature>
<dbReference type="InterPro" id="IPR013783">
    <property type="entry name" value="Ig-like_fold"/>
</dbReference>
<dbReference type="PANTHER" id="PTHR44170:SF6">
    <property type="entry name" value="CONTACTIN"/>
    <property type="match status" value="1"/>
</dbReference>
<gene>
    <name evidence="6" type="ORF">DIABBA_LOCUS1879</name>
</gene>
<protein>
    <recommendedName>
        <fullName evidence="8">Protein borderless</fullName>
    </recommendedName>
</protein>
<dbReference type="InterPro" id="IPR013106">
    <property type="entry name" value="Ig_V-set"/>
</dbReference>
<dbReference type="InterPro" id="IPR036179">
    <property type="entry name" value="Ig-like_dom_sf"/>
</dbReference>
<dbReference type="SMART" id="SM00409">
    <property type="entry name" value="IG"/>
    <property type="match status" value="4"/>
</dbReference>
<dbReference type="SMART" id="SM00060">
    <property type="entry name" value="FN3"/>
    <property type="match status" value="2"/>
</dbReference>
<feature type="domain" description="Ig-like" evidence="4">
    <location>
        <begin position="140"/>
        <end position="230"/>
    </location>
</feature>
<name>A0A9N9SRF5_DIABA</name>
<dbReference type="SMART" id="SM00408">
    <property type="entry name" value="IGc2"/>
    <property type="match status" value="3"/>
</dbReference>
<organism evidence="6 7">
    <name type="scientific">Diabrotica balteata</name>
    <name type="common">Banded cucumber beetle</name>
    <dbReference type="NCBI Taxonomy" id="107213"/>
    <lineage>
        <taxon>Eukaryota</taxon>
        <taxon>Metazoa</taxon>
        <taxon>Ecdysozoa</taxon>
        <taxon>Arthropoda</taxon>
        <taxon>Hexapoda</taxon>
        <taxon>Insecta</taxon>
        <taxon>Pterygota</taxon>
        <taxon>Neoptera</taxon>
        <taxon>Endopterygota</taxon>
        <taxon>Coleoptera</taxon>
        <taxon>Polyphaga</taxon>
        <taxon>Cucujiformia</taxon>
        <taxon>Chrysomeloidea</taxon>
        <taxon>Chrysomelidae</taxon>
        <taxon>Galerucinae</taxon>
        <taxon>Diabroticina</taxon>
        <taxon>Diabroticites</taxon>
        <taxon>Diabrotica</taxon>
    </lineage>
</organism>
<dbReference type="InterPro" id="IPR003961">
    <property type="entry name" value="FN3_dom"/>
</dbReference>
<keyword evidence="1" id="KW-0677">Repeat</keyword>
<dbReference type="EMBL" id="OU898276">
    <property type="protein sequence ID" value="CAG9827925.1"/>
    <property type="molecule type" value="Genomic_DNA"/>
</dbReference>
<evidence type="ECO:0000313" key="7">
    <source>
        <dbReference type="Proteomes" id="UP001153709"/>
    </source>
</evidence>
<dbReference type="OrthoDB" id="6234674at2759"/>
<feature type="domain" description="Ig-like" evidence="4">
    <location>
        <begin position="235"/>
        <end position="325"/>
    </location>
</feature>
<sequence>MYGAVVSVVVVFVVVLTECYYFEDNTRPRYLTAAVGDSVVFNCEIDFPQSFPIPYRLYWKRKGKVIYSWQDGQVTEADEYVGRIALVTKTPHRTYGMGSINLTSVRESDAGWFECRTLFPNRTPAWRNNGTWFHLTVSGGNLLAIPPLNKTVLEGEEVEFTCLTKDFEIRVKWFKDGISLTEYHDLINRSWVTKDNSLMIRPTDSGDTGEYECEASNAEGERQTARAYLNVQYKAKVVYAPPEIHLPFGRPALLDCHYRANPPLTNLRWDKDGFLFDPYNIQGVFYRRNGSLYINKVDESHNGIYTCTPYNDLGSAGASTNMHVIVQKPPIFVKTPHNLYLRKLGESVEMTCDATDGEDGHKPLIVWYKKDGTTMPVGRYFIKEGNLTIVEIQTQDRGIYQCSATNKAATISVETELLVENVPSSAPYNVSATSSANSVHITWLISRHRTNVDFSVWYKTRESTEWKTYAVPSTKSMEATITNLNPGTAYEMMVLCKDDNGDGFFSKSILVWTKDLEIEPETSLKSKYPPVGFPRNVTVHPTDDGLLVKWLKPEYGLEFLKWYIVRWTKDNDEYFFGSGDTTNTSFLITSLAEGTEYDIQVVALSIDDQQSVSGKVKGTFPGFKSLRAVATGIIAGLAFLVVAFIAVFYIKKKWFRAYPQTSVKT</sequence>
<keyword evidence="3" id="KW-1133">Transmembrane helix</keyword>
<dbReference type="PROSITE" id="PS50835">
    <property type="entry name" value="IG_LIKE"/>
    <property type="match status" value="4"/>
</dbReference>
<dbReference type="Gene3D" id="2.60.40.10">
    <property type="entry name" value="Immunoglobulins"/>
    <property type="match status" value="6"/>
</dbReference>
<dbReference type="InterPro" id="IPR003598">
    <property type="entry name" value="Ig_sub2"/>
</dbReference>
<evidence type="ECO:0000256" key="1">
    <source>
        <dbReference type="ARBA" id="ARBA00022737"/>
    </source>
</evidence>
<dbReference type="Pfam" id="PF00041">
    <property type="entry name" value="fn3"/>
    <property type="match status" value="2"/>
</dbReference>
<evidence type="ECO:0000259" key="5">
    <source>
        <dbReference type="PROSITE" id="PS50853"/>
    </source>
</evidence>
<feature type="domain" description="Ig-like" evidence="4">
    <location>
        <begin position="36"/>
        <end position="116"/>
    </location>
</feature>
<proteinExistence type="predicted"/>
<dbReference type="Pfam" id="PF13927">
    <property type="entry name" value="Ig_3"/>
    <property type="match status" value="1"/>
</dbReference>
<keyword evidence="3" id="KW-0812">Transmembrane</keyword>
<evidence type="ECO:0000313" key="6">
    <source>
        <dbReference type="EMBL" id="CAG9827925.1"/>
    </source>
</evidence>
<dbReference type="Pfam" id="PF07679">
    <property type="entry name" value="I-set"/>
    <property type="match status" value="1"/>
</dbReference>
<dbReference type="GO" id="GO:0009653">
    <property type="term" value="P:anatomical structure morphogenesis"/>
    <property type="evidence" value="ECO:0007669"/>
    <property type="project" value="UniProtKB-ARBA"/>
</dbReference>
<dbReference type="Pfam" id="PF13895">
    <property type="entry name" value="Ig_2"/>
    <property type="match status" value="1"/>
</dbReference>
<feature type="transmembrane region" description="Helical" evidence="3">
    <location>
        <begin position="628"/>
        <end position="650"/>
    </location>
</feature>
<feature type="domain" description="Fibronectin type-III" evidence="5">
    <location>
        <begin position="423"/>
        <end position="516"/>
    </location>
</feature>
<dbReference type="Pfam" id="PF07686">
    <property type="entry name" value="V-set"/>
    <property type="match status" value="1"/>
</dbReference>
<keyword evidence="7" id="KW-1185">Reference proteome</keyword>
<dbReference type="AlphaFoldDB" id="A0A9N9SRF5"/>
<dbReference type="InterPro" id="IPR007110">
    <property type="entry name" value="Ig-like_dom"/>
</dbReference>
<dbReference type="SUPFAM" id="SSF49265">
    <property type="entry name" value="Fibronectin type III"/>
    <property type="match status" value="1"/>
</dbReference>
<dbReference type="SUPFAM" id="SSF48726">
    <property type="entry name" value="Immunoglobulin"/>
    <property type="match status" value="4"/>
</dbReference>
<evidence type="ECO:0000256" key="2">
    <source>
        <dbReference type="ARBA" id="ARBA00023157"/>
    </source>
</evidence>
<dbReference type="InterPro" id="IPR013098">
    <property type="entry name" value="Ig_I-set"/>
</dbReference>
<evidence type="ECO:0008006" key="8">
    <source>
        <dbReference type="Google" id="ProtNLM"/>
    </source>
</evidence>
<evidence type="ECO:0000259" key="4">
    <source>
        <dbReference type="PROSITE" id="PS50835"/>
    </source>
</evidence>
<dbReference type="FunFam" id="2.60.40.10:FF:001149">
    <property type="entry name" value="Turtle, isoform H"/>
    <property type="match status" value="1"/>
</dbReference>
<evidence type="ECO:0000256" key="3">
    <source>
        <dbReference type="SAM" id="Phobius"/>
    </source>
</evidence>
<keyword evidence="2" id="KW-1015">Disulfide bond</keyword>
<keyword evidence="3" id="KW-0472">Membrane</keyword>
<accession>A0A9N9SRF5</accession>
<dbReference type="Proteomes" id="UP001153709">
    <property type="component" value="Chromosome 1"/>
</dbReference>
<dbReference type="CDD" id="cd00063">
    <property type="entry name" value="FN3"/>
    <property type="match status" value="2"/>
</dbReference>
<reference evidence="6" key="1">
    <citation type="submission" date="2022-01" db="EMBL/GenBank/DDBJ databases">
        <authorList>
            <person name="King R."/>
        </authorList>
    </citation>
    <scope>NUCLEOTIDE SEQUENCE</scope>
</reference>
<dbReference type="GO" id="GO:0098609">
    <property type="term" value="P:cell-cell adhesion"/>
    <property type="evidence" value="ECO:0007669"/>
    <property type="project" value="TreeGrafter"/>
</dbReference>
<dbReference type="GO" id="GO:0030154">
    <property type="term" value="P:cell differentiation"/>
    <property type="evidence" value="ECO:0007669"/>
    <property type="project" value="UniProtKB-ARBA"/>
</dbReference>
<dbReference type="PROSITE" id="PS50853">
    <property type="entry name" value="FN3"/>
    <property type="match status" value="2"/>
</dbReference>
<dbReference type="PANTHER" id="PTHR44170">
    <property type="entry name" value="PROTEIN SIDEKICK"/>
    <property type="match status" value="1"/>
</dbReference>